<dbReference type="KEGG" id="suam:BOO69_03310"/>
<keyword evidence="2" id="KW-1185">Reference proteome</keyword>
<reference evidence="1 2" key="1">
    <citation type="submission" date="2016-11" db="EMBL/GenBank/DDBJ databases">
        <title>Complete genome sequence of Sulfitobacter sp. AM1-D1, a toxic bacteria associated with marine dinoflagellate Alexandrium minutum in East China Sea.</title>
        <authorList>
            <person name="Yang Q."/>
            <person name="Zhang X."/>
            <person name="Tian X."/>
        </authorList>
    </citation>
    <scope>NUCLEOTIDE SEQUENCE [LARGE SCALE GENOMIC DNA]</scope>
    <source>
        <strain evidence="1 2">AM1-D1</strain>
    </source>
</reference>
<dbReference type="STRING" id="1917485.BOO69_03310"/>
<keyword evidence="1" id="KW-0413">Isomerase</keyword>
<dbReference type="InterPro" id="IPR014347">
    <property type="entry name" value="Tautomerase/MIF_sf"/>
</dbReference>
<organism evidence="1 2">
    <name type="scientific">Sulfitobacter alexandrii</name>
    <dbReference type="NCBI Taxonomy" id="1917485"/>
    <lineage>
        <taxon>Bacteria</taxon>
        <taxon>Pseudomonadati</taxon>
        <taxon>Pseudomonadota</taxon>
        <taxon>Alphaproteobacteria</taxon>
        <taxon>Rhodobacterales</taxon>
        <taxon>Roseobacteraceae</taxon>
        <taxon>Sulfitobacter</taxon>
    </lineage>
</organism>
<dbReference type="CDD" id="cd00580">
    <property type="entry name" value="CHMI"/>
    <property type="match status" value="1"/>
</dbReference>
<gene>
    <name evidence="1" type="ORF">BOO69_03310</name>
</gene>
<dbReference type="Gene3D" id="3.30.429.10">
    <property type="entry name" value="Macrophage Migration Inhibitory Factor"/>
    <property type="match status" value="1"/>
</dbReference>
<dbReference type="SUPFAM" id="SSF55331">
    <property type="entry name" value="Tautomerase/MIF"/>
    <property type="match status" value="1"/>
</dbReference>
<dbReference type="PANTHER" id="PTHR37950">
    <property type="entry name" value="4-HYDROXYPHENYLACETATE CATABOLISM PROTEIN"/>
    <property type="match status" value="1"/>
</dbReference>
<sequence length="127" mass="13634">MPHLIIDYSANLEDAIDMAGLCERLRVVATGLEAFPAAGVRVRAHAARHYAIADGNSAHGFIDVSVRLRAGRDPEVKKAATQALFDAAEAFIAPVMATRPIALSFEMRDIDPALSPKTGTIRDHLEG</sequence>
<dbReference type="EMBL" id="CP018076">
    <property type="protein sequence ID" value="APE42553.1"/>
    <property type="molecule type" value="Genomic_DNA"/>
</dbReference>
<dbReference type="GO" id="GO:0008704">
    <property type="term" value="F:5-carboxymethyl-2-hydroxymuconate delta-isomerase activity"/>
    <property type="evidence" value="ECO:0007669"/>
    <property type="project" value="InterPro"/>
</dbReference>
<dbReference type="AlphaFoldDB" id="A0A1J0WE11"/>
<evidence type="ECO:0000313" key="2">
    <source>
        <dbReference type="Proteomes" id="UP000181897"/>
    </source>
</evidence>
<proteinExistence type="predicted"/>
<accession>A0A1J0WE11</accession>
<name>A0A1J0WE11_9RHOB</name>
<evidence type="ECO:0000313" key="1">
    <source>
        <dbReference type="EMBL" id="APE42553.1"/>
    </source>
</evidence>
<dbReference type="RefSeq" id="WP_071970290.1">
    <property type="nucleotide sequence ID" value="NZ_CP018076.1"/>
</dbReference>
<protein>
    <submittedName>
        <fullName evidence="1">5-carboxymethyl-2-hydroxymuconate isomerase</fullName>
    </submittedName>
</protein>
<dbReference type="Proteomes" id="UP000181897">
    <property type="component" value="Chromosome"/>
</dbReference>
<dbReference type="OrthoDB" id="9814215at2"/>
<dbReference type="InterPro" id="IPR004220">
    <property type="entry name" value="5-COMe_2-OHmuconate_Isoase"/>
</dbReference>
<dbReference type="PANTHER" id="PTHR37950:SF1">
    <property type="entry name" value="4-HYDROXYPHENYLACETATE CATABOLISM PROTEIN"/>
    <property type="match status" value="1"/>
</dbReference>
<dbReference type="Pfam" id="PF02962">
    <property type="entry name" value="CHMI"/>
    <property type="match status" value="1"/>
</dbReference>